<keyword evidence="1" id="KW-0479">Metal-binding</keyword>
<dbReference type="SMART" id="SM00343">
    <property type="entry name" value="ZnF_C2HC"/>
    <property type="match status" value="1"/>
</dbReference>
<feature type="non-terminal residue" evidence="3">
    <location>
        <position position="1"/>
    </location>
</feature>
<feature type="non-terminal residue" evidence="3">
    <location>
        <position position="87"/>
    </location>
</feature>
<evidence type="ECO:0000259" key="2">
    <source>
        <dbReference type="PROSITE" id="PS50158"/>
    </source>
</evidence>
<gene>
    <name evidence="3" type="ORF">PIB30_111022</name>
</gene>
<dbReference type="InterPro" id="IPR036875">
    <property type="entry name" value="Znf_CCHC_sf"/>
</dbReference>
<sequence>NNNNNDHQGGRYGKQPQNELTCRRCGNYHPGTPCRAGLGVCYSCGEAGHMSWNCPEKSKQNAGRAQQQGCVYAVTADDAAKSETLIR</sequence>
<organism evidence="3 4">
    <name type="scientific">Stylosanthes scabra</name>
    <dbReference type="NCBI Taxonomy" id="79078"/>
    <lineage>
        <taxon>Eukaryota</taxon>
        <taxon>Viridiplantae</taxon>
        <taxon>Streptophyta</taxon>
        <taxon>Embryophyta</taxon>
        <taxon>Tracheophyta</taxon>
        <taxon>Spermatophyta</taxon>
        <taxon>Magnoliopsida</taxon>
        <taxon>eudicotyledons</taxon>
        <taxon>Gunneridae</taxon>
        <taxon>Pentapetalae</taxon>
        <taxon>rosids</taxon>
        <taxon>fabids</taxon>
        <taxon>Fabales</taxon>
        <taxon>Fabaceae</taxon>
        <taxon>Papilionoideae</taxon>
        <taxon>50 kb inversion clade</taxon>
        <taxon>dalbergioids sensu lato</taxon>
        <taxon>Dalbergieae</taxon>
        <taxon>Pterocarpus clade</taxon>
        <taxon>Stylosanthes</taxon>
    </lineage>
</organism>
<keyword evidence="1" id="KW-0863">Zinc-finger</keyword>
<evidence type="ECO:0000256" key="1">
    <source>
        <dbReference type="PROSITE-ProRule" id="PRU00047"/>
    </source>
</evidence>
<keyword evidence="1" id="KW-0862">Zinc</keyword>
<proteinExistence type="predicted"/>
<dbReference type="InterPro" id="IPR001878">
    <property type="entry name" value="Znf_CCHC"/>
</dbReference>
<reference evidence="3 4" key="1">
    <citation type="journal article" date="2023" name="Plants (Basel)">
        <title>Bridging the Gap: Combining Genomics and Transcriptomics Approaches to Understand Stylosanthes scabra, an Orphan Legume from the Brazilian Caatinga.</title>
        <authorList>
            <person name="Ferreira-Neto J.R.C."/>
            <person name="da Silva M.D."/>
            <person name="Binneck E."/>
            <person name="de Melo N.F."/>
            <person name="da Silva R.H."/>
            <person name="de Melo A.L.T.M."/>
            <person name="Pandolfi V."/>
            <person name="Bustamante F.O."/>
            <person name="Brasileiro-Vidal A.C."/>
            <person name="Benko-Iseppon A.M."/>
        </authorList>
    </citation>
    <scope>NUCLEOTIDE SEQUENCE [LARGE SCALE GENOMIC DNA]</scope>
    <source>
        <tissue evidence="3">Leaves</tissue>
    </source>
</reference>
<dbReference type="Pfam" id="PF00098">
    <property type="entry name" value="zf-CCHC"/>
    <property type="match status" value="1"/>
</dbReference>
<keyword evidence="4" id="KW-1185">Reference proteome</keyword>
<feature type="domain" description="CCHC-type" evidence="2">
    <location>
        <begin position="41"/>
        <end position="56"/>
    </location>
</feature>
<evidence type="ECO:0000313" key="4">
    <source>
        <dbReference type="Proteomes" id="UP001341840"/>
    </source>
</evidence>
<evidence type="ECO:0000313" key="3">
    <source>
        <dbReference type="EMBL" id="MED6117549.1"/>
    </source>
</evidence>
<accession>A0ABU6QZN6</accession>
<dbReference type="Proteomes" id="UP001341840">
    <property type="component" value="Unassembled WGS sequence"/>
</dbReference>
<dbReference type="EMBL" id="JASCZI010006704">
    <property type="protein sequence ID" value="MED6117549.1"/>
    <property type="molecule type" value="Genomic_DNA"/>
</dbReference>
<protein>
    <recommendedName>
        <fullName evidence="2">CCHC-type domain-containing protein</fullName>
    </recommendedName>
</protein>
<dbReference type="PROSITE" id="PS50158">
    <property type="entry name" value="ZF_CCHC"/>
    <property type="match status" value="1"/>
</dbReference>
<name>A0ABU6QZN6_9FABA</name>
<dbReference type="SUPFAM" id="SSF57756">
    <property type="entry name" value="Retrovirus zinc finger-like domains"/>
    <property type="match status" value="1"/>
</dbReference>
<dbReference type="Gene3D" id="4.10.60.10">
    <property type="entry name" value="Zinc finger, CCHC-type"/>
    <property type="match status" value="1"/>
</dbReference>
<comment type="caution">
    <text evidence="3">The sequence shown here is derived from an EMBL/GenBank/DDBJ whole genome shotgun (WGS) entry which is preliminary data.</text>
</comment>